<gene>
    <name evidence="1" type="ORF">HCN58_22600</name>
</gene>
<keyword evidence="2" id="KW-1185">Reference proteome</keyword>
<dbReference type="Proteomes" id="UP000544122">
    <property type="component" value="Unassembled WGS sequence"/>
</dbReference>
<dbReference type="RefSeq" id="WP_171581575.1">
    <property type="nucleotide sequence ID" value="NZ_JAAVLX010000007.1"/>
</dbReference>
<evidence type="ECO:0000313" key="1">
    <source>
        <dbReference type="EMBL" id="NOJ42344.1"/>
    </source>
</evidence>
<dbReference type="EMBL" id="JAAVLX010000007">
    <property type="protein sequence ID" value="NOJ42344.1"/>
    <property type="molecule type" value="Genomic_DNA"/>
</dbReference>
<evidence type="ECO:0000313" key="2">
    <source>
        <dbReference type="Proteomes" id="UP000544122"/>
    </source>
</evidence>
<proteinExistence type="predicted"/>
<reference evidence="1 2" key="1">
    <citation type="submission" date="2020-03" db="EMBL/GenBank/DDBJ databases">
        <title>Bradyrhizobium diversity isolated from nodules of Indigofera sp.</title>
        <authorList>
            <person name="Klepa M."/>
            <person name="Helene L."/>
            <person name="Hungria M."/>
        </authorList>
    </citation>
    <scope>NUCLEOTIDE SEQUENCE [LARGE SCALE GENOMIC DNA]</scope>
    <source>
        <strain evidence="1 2">WSM 1791</strain>
    </source>
</reference>
<dbReference type="AlphaFoldDB" id="A0A7Y4LXL6"/>
<comment type="caution">
    <text evidence="1">The sequence shown here is derived from an EMBL/GenBank/DDBJ whole genome shotgun (WGS) entry which is preliminary data.</text>
</comment>
<sequence length="50" mass="5020">MDDLLKNMTNAGAAASAFGMGNRHVAMPPGQGMRPAITAFTQAAAIGIAC</sequence>
<accession>A0A7Y4LXL6</accession>
<organism evidence="1 2">
    <name type="scientific">Bradyrhizobium australiense</name>
    <dbReference type="NCBI Taxonomy" id="2721161"/>
    <lineage>
        <taxon>Bacteria</taxon>
        <taxon>Pseudomonadati</taxon>
        <taxon>Pseudomonadota</taxon>
        <taxon>Alphaproteobacteria</taxon>
        <taxon>Hyphomicrobiales</taxon>
        <taxon>Nitrobacteraceae</taxon>
        <taxon>Bradyrhizobium</taxon>
    </lineage>
</organism>
<protein>
    <submittedName>
        <fullName evidence="1">Uncharacterized protein</fullName>
    </submittedName>
</protein>
<name>A0A7Y4LXL6_9BRAD</name>